<organism evidence="2">
    <name type="scientific">Notodromas monacha</name>
    <dbReference type="NCBI Taxonomy" id="399045"/>
    <lineage>
        <taxon>Eukaryota</taxon>
        <taxon>Metazoa</taxon>
        <taxon>Ecdysozoa</taxon>
        <taxon>Arthropoda</taxon>
        <taxon>Crustacea</taxon>
        <taxon>Oligostraca</taxon>
        <taxon>Ostracoda</taxon>
        <taxon>Podocopa</taxon>
        <taxon>Podocopida</taxon>
        <taxon>Cypridocopina</taxon>
        <taxon>Cypridoidea</taxon>
        <taxon>Cyprididae</taxon>
        <taxon>Notodromas</taxon>
    </lineage>
</organism>
<evidence type="ECO:0000313" key="2">
    <source>
        <dbReference type="EMBL" id="CAD7285716.1"/>
    </source>
</evidence>
<feature type="domain" description="PPM-type phosphatase" evidence="1">
    <location>
        <begin position="1"/>
        <end position="89"/>
    </location>
</feature>
<dbReference type="Pfam" id="PF00481">
    <property type="entry name" value="PP2C"/>
    <property type="match status" value="1"/>
</dbReference>
<proteinExistence type="predicted"/>
<dbReference type="InterPro" id="IPR015655">
    <property type="entry name" value="PP2C"/>
</dbReference>
<dbReference type="Proteomes" id="UP000678499">
    <property type="component" value="Unassembled WGS sequence"/>
</dbReference>
<evidence type="ECO:0000313" key="3">
    <source>
        <dbReference type="Proteomes" id="UP000678499"/>
    </source>
</evidence>
<name>A0A7R9C3Y6_9CRUS</name>
<dbReference type="AlphaFoldDB" id="A0A7R9C3Y6"/>
<reference evidence="2" key="1">
    <citation type="submission" date="2020-11" db="EMBL/GenBank/DDBJ databases">
        <authorList>
            <person name="Tran Van P."/>
        </authorList>
    </citation>
    <scope>NUCLEOTIDE SEQUENCE</scope>
</reference>
<protein>
    <recommendedName>
        <fullName evidence="1">PPM-type phosphatase domain-containing protein</fullName>
    </recommendedName>
</protein>
<sequence length="115" mass="12745">MGDTLFKDRNLVISDPDVLCFPLRGSSDPKFYILASDGLWDVFSNEEAIMFAQDLFSQNEDVATVSKKLALEGVRRGSTDNVSVLSVLLPDLGNKKRVVDRRQSVNSPSLGRKQV</sequence>
<keyword evidence="3" id="KW-1185">Reference proteome</keyword>
<dbReference type="InterPro" id="IPR001932">
    <property type="entry name" value="PPM-type_phosphatase-like_dom"/>
</dbReference>
<feature type="non-terminal residue" evidence="2">
    <location>
        <position position="115"/>
    </location>
</feature>
<evidence type="ECO:0000259" key="1">
    <source>
        <dbReference type="PROSITE" id="PS51746"/>
    </source>
</evidence>
<dbReference type="Gene3D" id="3.60.40.10">
    <property type="entry name" value="PPM-type phosphatase domain"/>
    <property type="match status" value="1"/>
</dbReference>
<accession>A0A7R9C3Y6</accession>
<gene>
    <name evidence="2" type="ORF">NMOB1V02_LOCUS13318</name>
</gene>
<dbReference type="EMBL" id="OA902610">
    <property type="protein sequence ID" value="CAD7285716.1"/>
    <property type="molecule type" value="Genomic_DNA"/>
</dbReference>
<dbReference type="PROSITE" id="PS51746">
    <property type="entry name" value="PPM_2"/>
    <property type="match status" value="1"/>
</dbReference>
<dbReference type="EMBL" id="CAJPEX010020573">
    <property type="protein sequence ID" value="CAG0925868.1"/>
    <property type="molecule type" value="Genomic_DNA"/>
</dbReference>
<dbReference type="SUPFAM" id="SSF81606">
    <property type="entry name" value="PP2C-like"/>
    <property type="match status" value="1"/>
</dbReference>
<dbReference type="PANTHER" id="PTHR47992">
    <property type="entry name" value="PROTEIN PHOSPHATASE"/>
    <property type="match status" value="1"/>
</dbReference>
<dbReference type="InterPro" id="IPR036457">
    <property type="entry name" value="PPM-type-like_dom_sf"/>
</dbReference>
<dbReference type="OrthoDB" id="343114at2759"/>
<dbReference type="GO" id="GO:0004722">
    <property type="term" value="F:protein serine/threonine phosphatase activity"/>
    <property type="evidence" value="ECO:0007669"/>
    <property type="project" value="InterPro"/>
</dbReference>